<protein>
    <submittedName>
        <fullName evidence="4">Carbon monoxide dehydrogenase</fullName>
    </submittedName>
</protein>
<dbReference type="EMBL" id="BMKS01000002">
    <property type="protein sequence ID" value="GGG21461.1"/>
    <property type="molecule type" value="Genomic_DNA"/>
</dbReference>
<dbReference type="GO" id="GO:0016491">
    <property type="term" value="F:oxidoreductase activity"/>
    <property type="evidence" value="ECO:0007669"/>
    <property type="project" value="UniProtKB-KW"/>
</dbReference>
<dbReference type="Gene3D" id="3.30.365.10">
    <property type="entry name" value="Aldehyde oxidase/xanthine dehydrogenase, molybdopterin binding domain"/>
    <property type="match status" value="4"/>
</dbReference>
<feature type="domain" description="Aldehyde oxidase/xanthine dehydrogenase a/b hammerhead" evidence="3">
    <location>
        <begin position="21"/>
        <end position="141"/>
    </location>
</feature>
<keyword evidence="2" id="KW-0560">Oxidoreductase</keyword>
<dbReference type="SUPFAM" id="SSF56003">
    <property type="entry name" value="Molybdenum cofactor-binding domain"/>
    <property type="match status" value="1"/>
</dbReference>
<dbReference type="Pfam" id="PF01315">
    <property type="entry name" value="Ald_Xan_dh_C"/>
    <property type="match status" value="1"/>
</dbReference>
<dbReference type="Pfam" id="PF20256">
    <property type="entry name" value="MoCoBD_2"/>
    <property type="match status" value="1"/>
</dbReference>
<dbReference type="InterPro" id="IPR046867">
    <property type="entry name" value="AldOxase/xan_DH_MoCoBD2"/>
</dbReference>
<dbReference type="SMART" id="SM01008">
    <property type="entry name" value="Ald_Xan_dh_C"/>
    <property type="match status" value="1"/>
</dbReference>
<dbReference type="PANTHER" id="PTHR11908">
    <property type="entry name" value="XANTHINE DEHYDROGENASE"/>
    <property type="match status" value="1"/>
</dbReference>
<dbReference type="Proteomes" id="UP000597507">
    <property type="component" value="Unassembled WGS sequence"/>
</dbReference>
<dbReference type="InterPro" id="IPR008274">
    <property type="entry name" value="AldOxase/xan_DH_MoCoBD1"/>
</dbReference>
<gene>
    <name evidence="4" type="primary">coxL1</name>
    <name evidence="4" type="ORF">GCM10010964_07070</name>
</gene>
<evidence type="ECO:0000259" key="3">
    <source>
        <dbReference type="SMART" id="SM01008"/>
    </source>
</evidence>
<dbReference type="AlphaFoldDB" id="A0A8J3EB17"/>
<evidence type="ECO:0000313" key="4">
    <source>
        <dbReference type="EMBL" id="GGG21461.1"/>
    </source>
</evidence>
<keyword evidence="1" id="KW-0500">Molybdenum</keyword>
<dbReference type="RefSeq" id="WP_188898536.1">
    <property type="nucleotide sequence ID" value="NZ_BMKS01000002.1"/>
</dbReference>
<organism evidence="4 5">
    <name type="scientific">Caldovatus sediminis</name>
    <dbReference type="NCBI Taxonomy" id="2041189"/>
    <lineage>
        <taxon>Bacteria</taxon>
        <taxon>Pseudomonadati</taxon>
        <taxon>Pseudomonadota</taxon>
        <taxon>Alphaproteobacteria</taxon>
        <taxon>Acetobacterales</taxon>
        <taxon>Roseomonadaceae</taxon>
        <taxon>Caldovatus</taxon>
    </lineage>
</organism>
<proteinExistence type="predicted"/>
<keyword evidence="5" id="KW-1185">Reference proteome</keyword>
<accession>A0A8J3EB17</accession>
<evidence type="ECO:0000256" key="2">
    <source>
        <dbReference type="ARBA" id="ARBA00023002"/>
    </source>
</evidence>
<dbReference type="Pfam" id="PF02738">
    <property type="entry name" value="MoCoBD_1"/>
    <property type="match status" value="1"/>
</dbReference>
<dbReference type="GO" id="GO:0005506">
    <property type="term" value="F:iron ion binding"/>
    <property type="evidence" value="ECO:0007669"/>
    <property type="project" value="InterPro"/>
</dbReference>
<dbReference type="SUPFAM" id="SSF54665">
    <property type="entry name" value="CO dehydrogenase molybdoprotein N-domain-like"/>
    <property type="match status" value="1"/>
</dbReference>
<dbReference type="PANTHER" id="PTHR11908:SF132">
    <property type="entry name" value="ALDEHYDE OXIDASE 1-RELATED"/>
    <property type="match status" value="1"/>
</dbReference>
<dbReference type="InterPro" id="IPR016208">
    <property type="entry name" value="Ald_Oxase/xanthine_DH-like"/>
</dbReference>
<sequence>MSAAFGIGAAVRRVEDARFLRGAGRFVDDIAAAARDAAHLVVLRSPHAAARILAIRAEAARAAPGVLLVLTPGEIGELGVLRCVTPRHRRDGSPIAQTPWRMLAHGQVRYVGDAVAAVVAETREAAQDAAERIVVEYDPLPCVTDAAEAVRPGAPAVWPDIAPDNESFVFRLGDFAAVEAAFARAAHIARLDFRITRVSANPMEPRNALATHDPAEDRYTLVAGTQLPHVMRNEIALHALGVPTSRLRVVSPDVGGGFGMKESPFQEYVLALHAAKRLGRPVRWTATRTESFLSDTHARDNVSTAELALDADGTFLALRVRTLCNLGAYLAWQGPVSSTNNVGGLAGVYRTPHICTEVRGILTHTQPTAPYRGAGRPEAIYAIERVIDLAADEMGLDRIELRRRNLIPREAMPFRTGLDYTYDTGDFARNMEMALKAADWAGFPARREEARRRGRLRGIGLANAIESAGGPHRNPMEEAAEIRFDSGGSVTLLMGSHNHGQGHETVFRQIAASRLGVAPERIRVVCGDTDLVTHGRGTIGSRSMMAAGGALVGAAEKIIARGRRIAAHLLEADEADIEFAEGAFRVAGTDRAIGIEELARLSYVPGALPPGEELGLSALLVTRPGDATFPNGCHVCEVEVDPETGETALLSYVVVDDVGTVINPLLLKGQIHGGIAQGFGQVFGECIRYAPGSGQLLTASFLDYAMPRADALCALTVLSNPVPTATNPLGVKGAGEAGTVGALPALLGAVVDALRPLGVRHLDLPATPERVWAAIRGAPVTLEQWRTA</sequence>
<dbReference type="InterPro" id="IPR000674">
    <property type="entry name" value="Ald_Oxase/Xan_DH_a/b"/>
</dbReference>
<evidence type="ECO:0000313" key="5">
    <source>
        <dbReference type="Proteomes" id="UP000597507"/>
    </source>
</evidence>
<evidence type="ECO:0000256" key="1">
    <source>
        <dbReference type="ARBA" id="ARBA00022505"/>
    </source>
</evidence>
<reference evidence="4 5" key="1">
    <citation type="journal article" date="2014" name="Int. J. Syst. Evol. Microbiol.">
        <title>Complete genome sequence of Corynebacterium casei LMG S-19264T (=DSM 44701T), isolated from a smear-ripened cheese.</title>
        <authorList>
            <consortium name="US DOE Joint Genome Institute (JGI-PGF)"/>
            <person name="Walter F."/>
            <person name="Albersmeier A."/>
            <person name="Kalinowski J."/>
            <person name="Ruckert C."/>
        </authorList>
    </citation>
    <scope>NUCLEOTIDE SEQUENCE [LARGE SCALE GENOMIC DNA]</scope>
    <source>
        <strain evidence="4 5">CGMCC 1.16330</strain>
    </source>
</reference>
<dbReference type="Gene3D" id="3.90.1170.50">
    <property type="entry name" value="Aldehyde oxidase/xanthine dehydrogenase, a/b hammerhead"/>
    <property type="match status" value="1"/>
</dbReference>
<dbReference type="InterPro" id="IPR036856">
    <property type="entry name" value="Ald_Oxase/Xan_DH_a/b_sf"/>
</dbReference>
<name>A0A8J3EB17_9PROT</name>
<comment type="caution">
    <text evidence="4">The sequence shown here is derived from an EMBL/GenBank/DDBJ whole genome shotgun (WGS) entry which is preliminary data.</text>
</comment>
<dbReference type="InterPro" id="IPR037165">
    <property type="entry name" value="AldOxase/xan_DH_Mopterin-bd_sf"/>
</dbReference>